<reference evidence="2 3" key="1">
    <citation type="submission" date="2019-05" db="EMBL/GenBank/DDBJ databases">
        <title>The compact genome of Giardia muris reveals important steps in the evolution of intestinal protozoan parasites.</title>
        <authorList>
            <person name="Xu F."/>
            <person name="Jimenez-Gonzalez A."/>
            <person name="Einarsson E."/>
            <person name="Astvaldsson A."/>
            <person name="Peirasmaki D."/>
            <person name="Eckmann L."/>
            <person name="Andersson J.O."/>
            <person name="Svard S.G."/>
            <person name="Jerlstrom-Hultqvist J."/>
        </authorList>
    </citation>
    <scope>NUCLEOTIDE SEQUENCE [LARGE SCALE GENOMIC DNA]</scope>
    <source>
        <strain evidence="2 3">Roberts-Thomson</strain>
    </source>
</reference>
<sequence length="589" mass="66049">MDFEQQEYHEPEPSHIQVYIPSVGQRPTDPTYSTNRNSFAKQTCKFQEFPTPPALESSDFCCFPSVLGVKDDVIAWEAPQFHVCSRETLKHKYSFPLVDDIECRIGGNTPLVTSFVQVGAWLFYTTSSTLYVVWLNQGSNRVHCSLLTADFCPLHGLQVTHLQTGDLCIAVAAGYGISLTDPVVTTWNDTRRTRIHTSTILYVITLSSVEVDDLGQVLRSGKDEVTSFIPSEIHKFGIDGPIYGVTAVGTPFPVNERREPNLIHKHDFHTIFQLSDTDPAYSFEARDWGLYKVAIGSDLGPIPCIMVILFAVPLTLNAQKALNAGLLTESVTLFLTLDKDDLQYYLSQVGTLNAPIIPTVHDVRRTIRGLCLSKDGNILCCEHSRDQPTELSILTLDVSLTTLAKHICKSMPIKQHVTQIPVVYSRSLGREGVGHREVSHIESDWDERDGKHYFSICITEYTDTFEVLTRHLVWLQVQVDVSNSFLEVSAEHVRFPPGPTITGGTGATALFTYETNTRKERTILGSWSKKRRLIRMVVQSSGQRAEHDPTRSSSHKHKSLPSRTRPQSLGQHLPRGNRPPRDNRGLAQR</sequence>
<feature type="compositionally biased region" description="Basic and acidic residues" evidence="1">
    <location>
        <begin position="579"/>
        <end position="589"/>
    </location>
</feature>
<protein>
    <submittedName>
        <fullName evidence="2">Uncharacterized protein</fullName>
    </submittedName>
</protein>
<dbReference type="VEuPathDB" id="GiardiaDB:GMRT_14904"/>
<evidence type="ECO:0000313" key="2">
    <source>
        <dbReference type="EMBL" id="TNJ27012.1"/>
    </source>
</evidence>
<evidence type="ECO:0000313" key="3">
    <source>
        <dbReference type="Proteomes" id="UP000315496"/>
    </source>
</evidence>
<organism evidence="2 3">
    <name type="scientific">Giardia muris</name>
    <dbReference type="NCBI Taxonomy" id="5742"/>
    <lineage>
        <taxon>Eukaryota</taxon>
        <taxon>Metamonada</taxon>
        <taxon>Diplomonadida</taxon>
        <taxon>Hexamitidae</taxon>
        <taxon>Giardiinae</taxon>
        <taxon>Giardia</taxon>
    </lineage>
</organism>
<dbReference type="EMBL" id="VDLU01000004">
    <property type="protein sequence ID" value="TNJ27012.1"/>
    <property type="molecule type" value="Genomic_DNA"/>
</dbReference>
<name>A0A4Z1SMS1_GIAMU</name>
<proteinExistence type="predicted"/>
<keyword evidence="3" id="KW-1185">Reference proteome</keyword>
<feature type="compositionally biased region" description="Polar residues" evidence="1">
    <location>
        <begin position="561"/>
        <end position="570"/>
    </location>
</feature>
<gene>
    <name evidence="2" type="ORF">GMRT_14904</name>
</gene>
<evidence type="ECO:0000256" key="1">
    <source>
        <dbReference type="SAM" id="MobiDB-lite"/>
    </source>
</evidence>
<dbReference type="AlphaFoldDB" id="A0A4Z1SMS1"/>
<feature type="region of interest" description="Disordered" evidence="1">
    <location>
        <begin position="538"/>
        <end position="589"/>
    </location>
</feature>
<accession>A0A4Z1SMS1</accession>
<comment type="caution">
    <text evidence="2">The sequence shown here is derived from an EMBL/GenBank/DDBJ whole genome shotgun (WGS) entry which is preliminary data.</text>
</comment>
<dbReference type="Proteomes" id="UP000315496">
    <property type="component" value="Chromosome 4"/>
</dbReference>